<keyword evidence="4" id="KW-1185">Reference proteome</keyword>
<dbReference type="GO" id="GO:0035438">
    <property type="term" value="F:cyclic-di-GMP binding"/>
    <property type="evidence" value="ECO:0007669"/>
    <property type="project" value="InterPro"/>
</dbReference>
<dbReference type="AlphaFoldDB" id="A0A8J8MF39"/>
<dbReference type="EMBL" id="CP058561">
    <property type="protein sequence ID" value="QUH31460.1"/>
    <property type="molecule type" value="Genomic_DNA"/>
</dbReference>
<evidence type="ECO:0000259" key="1">
    <source>
        <dbReference type="Pfam" id="PF07238"/>
    </source>
</evidence>
<keyword evidence="3" id="KW-0969">Cilium</keyword>
<dbReference type="InterPro" id="IPR009875">
    <property type="entry name" value="PilZ_domain"/>
</dbReference>
<reference evidence="3 4" key="1">
    <citation type="submission" date="2020-07" db="EMBL/GenBank/DDBJ databases">
        <title>Vallitalea guaymasensis genome.</title>
        <authorList>
            <person name="Postec A."/>
        </authorList>
    </citation>
    <scope>NUCLEOTIDE SEQUENCE [LARGE SCALE GENOMIC DNA]</scope>
    <source>
        <strain evidence="3 4">Ra1766G1</strain>
    </source>
</reference>
<dbReference type="Pfam" id="PF12945">
    <property type="entry name" value="PilZNR"/>
    <property type="match status" value="1"/>
</dbReference>
<dbReference type="Proteomes" id="UP000677305">
    <property type="component" value="Chromosome"/>
</dbReference>
<dbReference type="SUPFAM" id="SSF141371">
    <property type="entry name" value="PilZ domain-like"/>
    <property type="match status" value="1"/>
</dbReference>
<accession>A0A8J8MF39</accession>
<feature type="domain" description="PilZ" evidence="1">
    <location>
        <begin position="104"/>
        <end position="211"/>
    </location>
</feature>
<organism evidence="3 4">
    <name type="scientific">Vallitalea guaymasensis</name>
    <dbReference type="NCBI Taxonomy" id="1185412"/>
    <lineage>
        <taxon>Bacteria</taxon>
        <taxon>Bacillati</taxon>
        <taxon>Bacillota</taxon>
        <taxon>Clostridia</taxon>
        <taxon>Lachnospirales</taxon>
        <taxon>Vallitaleaceae</taxon>
        <taxon>Vallitalea</taxon>
    </lineage>
</organism>
<name>A0A8J8MF39_9FIRM</name>
<evidence type="ECO:0000259" key="2">
    <source>
        <dbReference type="Pfam" id="PF12945"/>
    </source>
</evidence>
<gene>
    <name evidence="3" type="ORF">HYG85_22050</name>
</gene>
<protein>
    <submittedName>
        <fullName evidence="3">Flagellar brake protein</fullName>
    </submittedName>
</protein>
<dbReference type="KEGG" id="vgu:HYG85_22050"/>
<feature type="domain" description="Type III secretion system flagellar brake protein YcgR PilZN" evidence="2">
    <location>
        <begin position="22"/>
        <end position="92"/>
    </location>
</feature>
<sequence>MTHKALALGDKVEVSRLKFNTNETYKNEKVYVSIIQDINDDEIIISAPVENGKIIPLEVGASYILSIYTKGGLYKCKSSVKNRYKKKELHLITMEVNSAMEKSQRRQYFRLECILSILFADINEDTWSEGLIVDISGGGLRFTSKKKMEAGSTLKCKLNLNSKSKVDTIELKGNVILSDIVDFETMKYETRIMFDDISNEDREKIIKFIFEEERKRRKRKKGL</sequence>
<dbReference type="Pfam" id="PF07238">
    <property type="entry name" value="PilZ"/>
    <property type="match status" value="1"/>
</dbReference>
<dbReference type="RefSeq" id="WP_212691472.1">
    <property type="nucleotide sequence ID" value="NZ_CP058561.1"/>
</dbReference>
<dbReference type="Gene3D" id="2.40.10.220">
    <property type="entry name" value="predicted glycosyltransferase like domains"/>
    <property type="match status" value="1"/>
</dbReference>
<keyword evidence="3" id="KW-0966">Cell projection</keyword>
<evidence type="ECO:0000313" key="4">
    <source>
        <dbReference type="Proteomes" id="UP000677305"/>
    </source>
</evidence>
<evidence type="ECO:0000313" key="3">
    <source>
        <dbReference type="EMBL" id="QUH31460.1"/>
    </source>
</evidence>
<proteinExistence type="predicted"/>
<keyword evidence="3" id="KW-0282">Flagellum</keyword>
<dbReference type="InterPro" id="IPR009926">
    <property type="entry name" value="T3SS_YcgR_PilZN"/>
</dbReference>